<dbReference type="GO" id="GO:0009055">
    <property type="term" value="F:electron transfer activity"/>
    <property type="evidence" value="ECO:0007669"/>
    <property type="project" value="UniProtKB-UniRule"/>
</dbReference>
<gene>
    <name evidence="6" type="primary">azoR</name>
    <name evidence="8" type="ORF">HMPREF0769_10277</name>
</gene>
<protein>
    <recommendedName>
        <fullName evidence="6">FMN dependent NADH:quinone oxidoreductase</fullName>
        <ecNumber evidence="6">1.6.5.-</ecNumber>
    </recommendedName>
    <alternativeName>
        <fullName evidence="6">Azo-dye reductase</fullName>
    </alternativeName>
    <alternativeName>
        <fullName evidence="6">FMN-dependent NADH-azo compound oxidoreductase</fullName>
    </alternativeName>
    <alternativeName>
        <fullName evidence="6">FMN-dependent NADH-azoreductase</fullName>
        <ecNumber evidence="6">1.7.1.17</ecNumber>
    </alternativeName>
</protein>
<evidence type="ECO:0000313" key="8">
    <source>
        <dbReference type="EMBL" id="EFH96275.1"/>
    </source>
</evidence>
<evidence type="ECO:0000259" key="7">
    <source>
        <dbReference type="Pfam" id="PF02525"/>
    </source>
</evidence>
<feature type="binding site" evidence="6">
    <location>
        <begin position="41"/>
        <end position="43"/>
    </location>
    <ligand>
        <name>FMN</name>
        <dbReference type="ChEBI" id="CHEBI:58210"/>
    </ligand>
</feature>
<dbReference type="InterPro" id="IPR029039">
    <property type="entry name" value="Flavoprotein-like_sf"/>
</dbReference>
<dbReference type="InterPro" id="IPR003680">
    <property type="entry name" value="Flavodoxin_fold"/>
</dbReference>
<dbReference type="EC" id="1.7.1.17" evidence="6"/>
<dbReference type="GO" id="GO:0010181">
    <property type="term" value="F:FMN binding"/>
    <property type="evidence" value="ECO:0007669"/>
    <property type="project" value="UniProtKB-UniRule"/>
</dbReference>
<accession>A0A0E1XCF1</accession>
<dbReference type="Gene3D" id="3.40.50.360">
    <property type="match status" value="1"/>
</dbReference>
<evidence type="ECO:0000256" key="5">
    <source>
        <dbReference type="ARBA" id="ARBA00048542"/>
    </source>
</evidence>
<feature type="binding site" evidence="6">
    <location>
        <begin position="167"/>
        <end position="170"/>
    </location>
    <ligand>
        <name>FMN</name>
        <dbReference type="ChEBI" id="CHEBI:58210"/>
    </ligand>
</feature>
<dbReference type="NCBIfam" id="NF010075">
    <property type="entry name" value="PRK13556.1"/>
    <property type="match status" value="1"/>
</dbReference>
<comment type="catalytic activity">
    <reaction evidence="5">
        <text>N,N-dimethyl-1,4-phenylenediamine + anthranilate + 2 NAD(+) = 2-(4-dimethylaminophenyl)diazenylbenzoate + 2 NADH + 2 H(+)</text>
        <dbReference type="Rhea" id="RHEA:55872"/>
        <dbReference type="ChEBI" id="CHEBI:15378"/>
        <dbReference type="ChEBI" id="CHEBI:15783"/>
        <dbReference type="ChEBI" id="CHEBI:16567"/>
        <dbReference type="ChEBI" id="CHEBI:57540"/>
        <dbReference type="ChEBI" id="CHEBI:57945"/>
        <dbReference type="ChEBI" id="CHEBI:71579"/>
        <dbReference type="EC" id="1.7.1.17"/>
    </reaction>
    <physiologicalReaction direction="right-to-left" evidence="5">
        <dbReference type="Rhea" id="RHEA:55874"/>
    </physiologicalReaction>
</comment>
<comment type="similarity">
    <text evidence="6">Belongs to the azoreductase type 1 family.</text>
</comment>
<dbReference type="PANTHER" id="PTHR43741:SF7">
    <property type="entry name" value="FMN-DEPENDENT NADH:QUINONE OXIDOREDUCTASE"/>
    <property type="match status" value="1"/>
</dbReference>
<keyword evidence="3 6" id="KW-0560">Oxidoreductase</keyword>
<comment type="cofactor">
    <cofactor evidence="6">
        <name>FMN</name>
        <dbReference type="ChEBI" id="CHEBI:58210"/>
    </cofactor>
    <text evidence="6">Binds 1 FMN per subunit.</text>
</comment>
<comment type="function">
    <text evidence="6">Quinone reductase that provides resistance to thiol-specific stress caused by electrophilic quinones.</text>
</comment>
<dbReference type="PANTHER" id="PTHR43741">
    <property type="entry name" value="FMN-DEPENDENT NADH-AZOREDUCTASE 1"/>
    <property type="match status" value="1"/>
</dbReference>
<sequence length="232" mass="26163">MILNFIPSIIIILKKITETEENFQMAKVLYITAHPFNELVSNSMAAGKAFIETYQQQHPEDEVKHIDLFETYIPVIDKDVLTGWGKMSNGETLTDDEQMKVSRLSDILEEFLSADKYVLVTPMWNLSFPPVVKAYIDAISIAGKTFKYSAEGPQGLLTDKKVLHIQSRGGYYTEGPAADFEMGDRYLRTIMTFLGVPSYETIIIEGHNAEPHKTEEIKATSINNAEKLATTF</sequence>
<dbReference type="InterPro" id="IPR023048">
    <property type="entry name" value="NADH:quinone_OxRdtase_FMN_depd"/>
</dbReference>
<dbReference type="AlphaFoldDB" id="A0A0E1XCF1"/>
<feature type="domain" description="Flavodoxin-like fold" evidence="7">
    <location>
        <begin position="27"/>
        <end position="227"/>
    </location>
</feature>
<comment type="catalytic activity">
    <reaction evidence="6">
        <text>2 a quinone + NADH + H(+) = 2 a 1,4-benzosemiquinone + NAD(+)</text>
        <dbReference type="Rhea" id="RHEA:65952"/>
        <dbReference type="ChEBI" id="CHEBI:15378"/>
        <dbReference type="ChEBI" id="CHEBI:57540"/>
        <dbReference type="ChEBI" id="CHEBI:57945"/>
        <dbReference type="ChEBI" id="CHEBI:132124"/>
        <dbReference type="ChEBI" id="CHEBI:134225"/>
    </reaction>
</comment>
<dbReference type="Proteomes" id="UP000003455">
    <property type="component" value="Chromosome"/>
</dbReference>
<dbReference type="EC" id="1.6.5.-" evidence="6"/>
<dbReference type="HOGENOM" id="CLU_088964_3_1_9"/>
<evidence type="ECO:0000256" key="6">
    <source>
        <dbReference type="HAMAP-Rule" id="MF_01216"/>
    </source>
</evidence>
<comment type="caution">
    <text evidence="8">The sequence shown here is derived from an EMBL/GenBank/DDBJ whole genome shotgun (WGS) entry which is preliminary data.</text>
</comment>
<dbReference type="InterPro" id="IPR050104">
    <property type="entry name" value="FMN-dep_NADH:Q_OxRdtase_AzoR1"/>
</dbReference>
<dbReference type="GO" id="GO:0016652">
    <property type="term" value="F:oxidoreductase activity, acting on NAD(P)H as acceptor"/>
    <property type="evidence" value="ECO:0007669"/>
    <property type="project" value="UniProtKB-UniRule"/>
</dbReference>
<dbReference type="EMBL" id="ACJA02000001">
    <property type="protein sequence ID" value="EFH96275.1"/>
    <property type="molecule type" value="Genomic_DNA"/>
</dbReference>
<organism evidence="8">
    <name type="scientific">Staphylococcus aureus subsp. aureus MN8</name>
    <dbReference type="NCBI Taxonomy" id="548470"/>
    <lineage>
        <taxon>Bacteria</taxon>
        <taxon>Bacillati</taxon>
        <taxon>Bacillota</taxon>
        <taxon>Bacilli</taxon>
        <taxon>Bacillales</taxon>
        <taxon>Staphylococcaceae</taxon>
        <taxon>Staphylococcus</taxon>
    </lineage>
</organism>
<name>A0A0E1XCF1_STAAU</name>
<dbReference type="HAMAP" id="MF_01216">
    <property type="entry name" value="Azoreductase_type1"/>
    <property type="match status" value="1"/>
</dbReference>
<evidence type="ECO:0000256" key="2">
    <source>
        <dbReference type="ARBA" id="ARBA00022643"/>
    </source>
</evidence>
<comment type="caution">
    <text evidence="6">Lacks conserved residue(s) required for the propagation of feature annotation.</text>
</comment>
<keyword evidence="1 6" id="KW-0285">Flavoprotein</keyword>
<comment type="function">
    <text evidence="6">Also exhibits azoreductase activity. Catalyzes the reductive cleavage of the azo bond in aromatic azo compounds to the corresponding amines.</text>
</comment>
<dbReference type="Pfam" id="PF02525">
    <property type="entry name" value="Flavodoxin_2"/>
    <property type="match status" value="1"/>
</dbReference>
<proteinExistence type="inferred from homology"/>
<keyword evidence="2 6" id="KW-0288">FMN</keyword>
<feature type="binding site" evidence="6">
    <location>
        <begin position="123"/>
        <end position="126"/>
    </location>
    <ligand>
        <name>FMN</name>
        <dbReference type="ChEBI" id="CHEBI:58210"/>
    </ligand>
</feature>
<evidence type="ECO:0000256" key="4">
    <source>
        <dbReference type="ARBA" id="ARBA00023027"/>
    </source>
</evidence>
<dbReference type="SUPFAM" id="SSF52218">
    <property type="entry name" value="Flavoproteins"/>
    <property type="match status" value="1"/>
</dbReference>
<keyword evidence="4 6" id="KW-0520">NAD</keyword>
<dbReference type="GO" id="GO:0016655">
    <property type="term" value="F:oxidoreductase activity, acting on NAD(P)H, quinone or similar compound as acceptor"/>
    <property type="evidence" value="ECO:0007669"/>
    <property type="project" value="InterPro"/>
</dbReference>
<evidence type="ECO:0000256" key="1">
    <source>
        <dbReference type="ARBA" id="ARBA00022630"/>
    </source>
</evidence>
<evidence type="ECO:0000256" key="3">
    <source>
        <dbReference type="ARBA" id="ARBA00023002"/>
    </source>
</evidence>
<reference evidence="8" key="1">
    <citation type="submission" date="2010-05" db="EMBL/GenBank/DDBJ databases">
        <authorList>
            <person name="Muzny D."/>
            <person name="Qin X."/>
            <person name="Buhay C."/>
            <person name="Dugan-Rocha S."/>
            <person name="Ding Y."/>
            <person name="Chen G."/>
            <person name="Hawes A."/>
            <person name="Holder M."/>
            <person name="Jhangiani S."/>
            <person name="Johnson A."/>
            <person name="Khan Z."/>
            <person name="Li Z."/>
            <person name="Liu W."/>
            <person name="Liu X."/>
            <person name="Perez L."/>
            <person name="Shen H."/>
            <person name="Wang Q."/>
            <person name="Watt J."/>
            <person name="Xi L."/>
            <person name="Xin Y."/>
            <person name="Zhou J."/>
            <person name="Deng J."/>
            <person name="Jiang H."/>
            <person name="Liu Y."/>
            <person name="Qu J."/>
            <person name="Song X.-Z."/>
            <person name="Zhang L."/>
            <person name="Villasana D."/>
            <person name="Johnson A."/>
            <person name="Liu J."/>
            <person name="Liyanage D."/>
            <person name="Lorensuhewa L."/>
            <person name="Robinson T."/>
            <person name="Song A."/>
            <person name="Song B.-B."/>
            <person name="Dinh H."/>
            <person name="Thornton R."/>
            <person name="Coyle M."/>
            <person name="Francisco L."/>
            <person name="Jackson L."/>
            <person name="Javaid M."/>
            <person name="Korchina V."/>
            <person name="Kovar C."/>
            <person name="Mata R."/>
            <person name="Mathew T."/>
            <person name="Ngo R."/>
            <person name="Nguyen L."/>
            <person name="Nguyen N."/>
            <person name="Okwuonu G."/>
            <person name="Ongeri F."/>
            <person name="Pham C."/>
            <person name="Simmons D."/>
            <person name="Wilczek-Boney K."/>
            <person name="Hale W."/>
            <person name="Jakkamsetti A."/>
            <person name="Pham P."/>
            <person name="Ruth R."/>
            <person name="San Lucas F."/>
            <person name="Warren J."/>
            <person name="Zhang J."/>
            <person name="Zhao Z."/>
            <person name="Zhou C."/>
            <person name="Zhu D."/>
            <person name="Lee S."/>
            <person name="Bess C."/>
            <person name="Blankenburg K."/>
            <person name="Forbes L."/>
            <person name="Fu Q."/>
            <person name="Gubbala S."/>
            <person name="Hirani K."/>
            <person name="Jayaseelan J.C."/>
            <person name="Lara F."/>
            <person name="Munidasa M."/>
            <person name="Palculict T."/>
            <person name="Patil S."/>
            <person name="Pu L.-L."/>
            <person name="Saada N."/>
            <person name="Tang L."/>
            <person name="Weissenberger G."/>
            <person name="Zhu Y."/>
            <person name="Hemphill L."/>
            <person name="Shang Y."/>
            <person name="Youmans B."/>
            <person name="Ayvaz T."/>
            <person name="Ross M."/>
            <person name="Santibanez J."/>
            <person name="Aqrawi P."/>
            <person name="Gross S."/>
            <person name="Joshi V."/>
            <person name="Fowler G."/>
            <person name="Nazareth L."/>
            <person name="Reid J."/>
            <person name="Worley K."/>
            <person name="Petrosino J."/>
            <person name="Highlander S."/>
            <person name="Gibbs R."/>
        </authorList>
    </citation>
    <scope>NUCLEOTIDE SEQUENCE [LARGE SCALE GENOMIC DNA]</scope>
    <source>
        <strain evidence="8">MN8</strain>
    </source>
</reference>
<comment type="subunit">
    <text evidence="6">Homodimer.</text>
</comment>